<organism evidence="2 3">
    <name type="scientific">Salicibibacter kimchii</name>
    <dbReference type="NCBI Taxonomy" id="2099786"/>
    <lineage>
        <taxon>Bacteria</taxon>
        <taxon>Bacillati</taxon>
        <taxon>Bacillota</taxon>
        <taxon>Bacilli</taxon>
        <taxon>Bacillales</taxon>
        <taxon>Bacillaceae</taxon>
        <taxon>Salicibibacter</taxon>
    </lineage>
</organism>
<dbReference type="OrthoDB" id="160199at2"/>
<dbReference type="PIRSF" id="PIRSF018072">
    <property type="entry name" value="UCP018072"/>
    <property type="match status" value="1"/>
</dbReference>
<dbReference type="Pfam" id="PF13452">
    <property type="entry name" value="FAS1_DH_region"/>
    <property type="match status" value="1"/>
</dbReference>
<dbReference type="InterPro" id="IPR039569">
    <property type="entry name" value="FAS1-like_DH_region"/>
</dbReference>
<feature type="domain" description="FAS1-like dehydratase" evidence="1">
    <location>
        <begin position="7"/>
        <end position="140"/>
    </location>
</feature>
<dbReference type="KEGG" id="rue:DT065_03455"/>
<gene>
    <name evidence="2" type="ORF">DT065_03455</name>
</gene>
<protein>
    <submittedName>
        <fullName evidence="2">MaoC family dehydratase</fullName>
    </submittedName>
</protein>
<dbReference type="Proteomes" id="UP000252100">
    <property type="component" value="Chromosome"/>
</dbReference>
<dbReference type="EMBL" id="CP031092">
    <property type="protein sequence ID" value="AXF55164.1"/>
    <property type="molecule type" value="Genomic_DNA"/>
</dbReference>
<evidence type="ECO:0000313" key="3">
    <source>
        <dbReference type="Proteomes" id="UP000252100"/>
    </source>
</evidence>
<dbReference type="SUPFAM" id="SSF54637">
    <property type="entry name" value="Thioesterase/thiol ester dehydrase-isomerase"/>
    <property type="match status" value="1"/>
</dbReference>
<accession>A0A345BW33</accession>
<dbReference type="Gene3D" id="3.10.129.10">
    <property type="entry name" value="Hotdog Thioesterase"/>
    <property type="match status" value="1"/>
</dbReference>
<dbReference type="InterPro" id="IPR016709">
    <property type="entry name" value="HadA-like"/>
</dbReference>
<dbReference type="AlphaFoldDB" id="A0A345BW33"/>
<evidence type="ECO:0000313" key="2">
    <source>
        <dbReference type="EMBL" id="AXF55164.1"/>
    </source>
</evidence>
<evidence type="ECO:0000259" key="1">
    <source>
        <dbReference type="Pfam" id="PF13452"/>
    </source>
</evidence>
<keyword evidence="3" id="KW-1185">Reference proteome</keyword>
<proteinExistence type="predicted"/>
<sequence length="163" mass="18691">MSDKQRLVGLEFEPYSLDVEKGKIREFALAIGDYNPIYFEEDAAKKEGFEGIPIPFTFLQVIDMWGGNSFDKKIRMLDLSRGRILHGEQDYEMFADIYAGNRLTVSSKVINVQEKKGSLGAINLITTENTYTNQQDEKVVAISRNTLVEKLYKMGRRKLNECH</sequence>
<dbReference type="RefSeq" id="WP_114370898.1">
    <property type="nucleotide sequence ID" value="NZ_CP031092.1"/>
</dbReference>
<name>A0A345BW33_9BACI</name>
<dbReference type="InterPro" id="IPR029069">
    <property type="entry name" value="HotDog_dom_sf"/>
</dbReference>
<dbReference type="CDD" id="cd03441">
    <property type="entry name" value="R_hydratase_like"/>
    <property type="match status" value="1"/>
</dbReference>
<reference evidence="2 3" key="1">
    <citation type="journal article" date="2018" name="J. Microbiol.">
        <title>Salicibibacter kimchii gen. nov., sp. nov., a moderately halophilic and alkalitolerant bacterium in the family Bacillaceae, isolated from kimchi.</title>
        <authorList>
            <person name="Jang J.Y."/>
            <person name="Oh Y.J."/>
            <person name="Lim S.K."/>
            <person name="Park H.K."/>
            <person name="Lee C."/>
            <person name="Kim J.Y."/>
            <person name="Lee M.A."/>
            <person name="Choi H.J."/>
        </authorList>
    </citation>
    <scope>NUCLEOTIDE SEQUENCE [LARGE SCALE GENOMIC DNA]</scope>
    <source>
        <strain evidence="2 3">NKC1-1</strain>
    </source>
</reference>